<evidence type="ECO:0000256" key="4">
    <source>
        <dbReference type="SAM" id="MobiDB-lite"/>
    </source>
</evidence>
<feature type="repeat" description="WD" evidence="3">
    <location>
        <begin position="243"/>
        <end position="284"/>
    </location>
</feature>
<proteinExistence type="predicted"/>
<dbReference type="CDD" id="cd00200">
    <property type="entry name" value="WD40"/>
    <property type="match status" value="1"/>
</dbReference>
<dbReference type="InterPro" id="IPR015943">
    <property type="entry name" value="WD40/YVTN_repeat-like_dom_sf"/>
</dbReference>
<feature type="compositionally biased region" description="Polar residues" evidence="4">
    <location>
        <begin position="1"/>
        <end position="15"/>
    </location>
</feature>
<evidence type="ECO:0000313" key="5">
    <source>
        <dbReference type="EMBL" id="RHY12914.1"/>
    </source>
</evidence>
<accession>A0A397B318</accession>
<comment type="caution">
    <text evidence="5">The sequence shown here is derived from an EMBL/GenBank/DDBJ whole genome shotgun (WGS) entry which is preliminary data.</text>
</comment>
<name>A0A397B318_APHAT</name>
<keyword evidence="2" id="KW-0677">Repeat</keyword>
<dbReference type="InterPro" id="IPR036322">
    <property type="entry name" value="WD40_repeat_dom_sf"/>
</dbReference>
<dbReference type="InterPro" id="IPR020472">
    <property type="entry name" value="WD40_PAC1"/>
</dbReference>
<dbReference type="PROSITE" id="PS50294">
    <property type="entry name" value="WD_REPEATS_REGION"/>
    <property type="match status" value="3"/>
</dbReference>
<sequence>NRVERANTSPFNSPRNAGGGGGGGGKEQTVFRKGSSNLSSSSSNASLKHSETKGESEVSRGGGGRNEISRNDVSVTRSKEGETFISRPRVNSKADKILPPPSVASATSSVAAPVKGPPPVEVTTKVNGSFRACKMKLKLSGHLDGVRAICFHPTDPLLVSGSEDCTVKIWNLASKNTEVEPVATLRLHTESVLAVAAIKPEHSSGLGFRNGLVATGSKDGTIGLIAFPEITDKPYYKFLVHRMEAHRDAIWGLYAHPYTNLLFSASADACVRVWGISAEPTLKCTLGASVRQHPSGLGHNIDGVLVPTCVSAIGQYDISSERLIQLMVPSETDVRITAFREAQVNCVRQCVASVVAHQDAVSSLALDASGLYVASGGHDGSLRFWSVAERTCVHEQSAHRPKYAEAVHSVAHHATRGFVATGGADSVIKVFQ</sequence>
<organism evidence="5 6">
    <name type="scientific">Aphanomyces astaci</name>
    <name type="common">Crayfish plague agent</name>
    <dbReference type="NCBI Taxonomy" id="112090"/>
    <lineage>
        <taxon>Eukaryota</taxon>
        <taxon>Sar</taxon>
        <taxon>Stramenopiles</taxon>
        <taxon>Oomycota</taxon>
        <taxon>Saprolegniomycetes</taxon>
        <taxon>Saprolegniales</taxon>
        <taxon>Verrucalvaceae</taxon>
        <taxon>Aphanomyces</taxon>
    </lineage>
</organism>
<reference evidence="5 6" key="1">
    <citation type="submission" date="2018-08" db="EMBL/GenBank/DDBJ databases">
        <title>Aphanomyces genome sequencing and annotation.</title>
        <authorList>
            <person name="Minardi D."/>
            <person name="Oidtmann B."/>
            <person name="Van Der Giezen M."/>
            <person name="Studholme D.J."/>
        </authorList>
    </citation>
    <scope>NUCLEOTIDE SEQUENCE [LARGE SCALE GENOMIC DNA]</scope>
    <source>
        <strain evidence="5 6">Kv</strain>
    </source>
</reference>
<dbReference type="PANTHER" id="PTHR15653:SF0">
    <property type="entry name" value="CONNECTOR OF KINASE TO AP-1, ISOFORM E"/>
    <property type="match status" value="1"/>
</dbReference>
<dbReference type="EMBL" id="QUSZ01004747">
    <property type="protein sequence ID" value="RHY12914.1"/>
    <property type="molecule type" value="Genomic_DNA"/>
</dbReference>
<dbReference type="InterPro" id="IPR019775">
    <property type="entry name" value="WD40_repeat_CS"/>
</dbReference>
<protein>
    <submittedName>
        <fullName evidence="5">Uncharacterized protein</fullName>
    </submittedName>
</protein>
<feature type="compositionally biased region" description="Low complexity" evidence="4">
    <location>
        <begin position="103"/>
        <end position="114"/>
    </location>
</feature>
<feature type="compositionally biased region" description="Low complexity" evidence="4">
    <location>
        <begin position="35"/>
        <end position="47"/>
    </location>
</feature>
<dbReference type="PROSITE" id="PS00678">
    <property type="entry name" value="WD_REPEATS_1"/>
    <property type="match status" value="1"/>
</dbReference>
<feature type="repeat" description="WD" evidence="3">
    <location>
        <begin position="354"/>
        <end position="395"/>
    </location>
</feature>
<dbReference type="AlphaFoldDB" id="A0A397B318"/>
<dbReference type="PROSITE" id="PS50082">
    <property type="entry name" value="WD_REPEATS_2"/>
    <property type="match status" value="3"/>
</dbReference>
<dbReference type="PANTHER" id="PTHR15653">
    <property type="entry name" value="STRIATIN"/>
    <property type="match status" value="1"/>
</dbReference>
<feature type="compositionally biased region" description="Basic and acidic residues" evidence="4">
    <location>
        <begin position="48"/>
        <end position="58"/>
    </location>
</feature>
<feature type="region of interest" description="Disordered" evidence="4">
    <location>
        <begin position="1"/>
        <end position="118"/>
    </location>
</feature>
<dbReference type="PRINTS" id="PR00320">
    <property type="entry name" value="GPROTEINBRPT"/>
</dbReference>
<dbReference type="VEuPathDB" id="FungiDB:H257_07360"/>
<dbReference type="Pfam" id="PF00400">
    <property type="entry name" value="WD40"/>
    <property type="match status" value="5"/>
</dbReference>
<feature type="compositionally biased region" description="Gly residues" evidence="4">
    <location>
        <begin position="17"/>
        <end position="26"/>
    </location>
</feature>
<dbReference type="SMART" id="SM00320">
    <property type="entry name" value="WD40"/>
    <property type="match status" value="5"/>
</dbReference>
<dbReference type="InterPro" id="IPR001680">
    <property type="entry name" value="WD40_rpt"/>
</dbReference>
<evidence type="ECO:0000313" key="6">
    <source>
        <dbReference type="Proteomes" id="UP000265427"/>
    </source>
</evidence>
<evidence type="ECO:0000256" key="1">
    <source>
        <dbReference type="ARBA" id="ARBA00022574"/>
    </source>
</evidence>
<dbReference type="Gene3D" id="2.130.10.10">
    <property type="entry name" value="YVTN repeat-like/Quinoprotein amine dehydrogenase"/>
    <property type="match status" value="2"/>
</dbReference>
<feature type="repeat" description="WD" evidence="3">
    <location>
        <begin position="139"/>
        <end position="180"/>
    </location>
</feature>
<dbReference type="SUPFAM" id="SSF50978">
    <property type="entry name" value="WD40 repeat-like"/>
    <property type="match status" value="1"/>
</dbReference>
<keyword evidence="1 3" id="KW-0853">WD repeat</keyword>
<feature type="non-terminal residue" evidence="5">
    <location>
        <position position="1"/>
    </location>
</feature>
<dbReference type="InterPro" id="IPR051488">
    <property type="entry name" value="WD_repeat_striatin"/>
</dbReference>
<evidence type="ECO:0000256" key="2">
    <source>
        <dbReference type="ARBA" id="ARBA00022737"/>
    </source>
</evidence>
<gene>
    <name evidence="5" type="ORF">DYB36_004169</name>
</gene>
<dbReference type="Proteomes" id="UP000265427">
    <property type="component" value="Unassembled WGS sequence"/>
</dbReference>
<evidence type="ECO:0000256" key="3">
    <source>
        <dbReference type="PROSITE-ProRule" id="PRU00221"/>
    </source>
</evidence>